<gene>
    <name evidence="5" type="ORF">KR093_008195</name>
</gene>
<dbReference type="AlphaFoldDB" id="A0AAD4JU39"/>
<feature type="chain" id="PRO_5042055725" description="SCP domain-containing protein" evidence="3">
    <location>
        <begin position="21"/>
        <end position="254"/>
    </location>
</feature>
<evidence type="ECO:0000256" key="2">
    <source>
        <dbReference type="ARBA" id="ARBA00022525"/>
    </source>
</evidence>
<evidence type="ECO:0000256" key="1">
    <source>
        <dbReference type="ARBA" id="ARBA00004613"/>
    </source>
</evidence>
<dbReference type="EMBL" id="JAJJHW010003409">
    <property type="protein sequence ID" value="KAH8359658.1"/>
    <property type="molecule type" value="Genomic_DNA"/>
</dbReference>
<accession>A0AAD4JU39</accession>
<proteinExistence type="predicted"/>
<keyword evidence="2" id="KW-0964">Secreted</keyword>
<evidence type="ECO:0000313" key="6">
    <source>
        <dbReference type="Proteomes" id="UP001200034"/>
    </source>
</evidence>
<sequence>MRSLFALLLVIFSMIDELCCISTWDRPVFKTRVSNYKMHGDYKTPKPLANFCDKKLCPPGVMHIACSDLFWGANCPKPREGVNMEKVKVKIIDMHNAARHRLTSSPPLGQLPMAKPFPEIYWDEELSVVAMRVTNHCNDKAASECVNTPRYLNVAKVSVTKSRKAASSAESVLVNSLGASWFAHSKEFPAAYVMQFPANASSKDVSFGTIINKRVTKVGCGMLIKKNSKDSTYHLTCLYNEKPKPGQPLYDLQD</sequence>
<feature type="signal peptide" evidence="3">
    <location>
        <begin position="1"/>
        <end position="20"/>
    </location>
</feature>
<protein>
    <recommendedName>
        <fullName evidence="4">SCP domain-containing protein</fullName>
    </recommendedName>
</protein>
<keyword evidence="6" id="KW-1185">Reference proteome</keyword>
<organism evidence="5 6">
    <name type="scientific">Drosophila rubida</name>
    <dbReference type="NCBI Taxonomy" id="30044"/>
    <lineage>
        <taxon>Eukaryota</taxon>
        <taxon>Metazoa</taxon>
        <taxon>Ecdysozoa</taxon>
        <taxon>Arthropoda</taxon>
        <taxon>Hexapoda</taxon>
        <taxon>Insecta</taxon>
        <taxon>Pterygota</taxon>
        <taxon>Neoptera</taxon>
        <taxon>Endopterygota</taxon>
        <taxon>Diptera</taxon>
        <taxon>Brachycera</taxon>
        <taxon>Muscomorpha</taxon>
        <taxon>Ephydroidea</taxon>
        <taxon>Drosophilidae</taxon>
        <taxon>Drosophila</taxon>
    </lineage>
</organism>
<dbReference type="GO" id="GO:0005576">
    <property type="term" value="C:extracellular region"/>
    <property type="evidence" value="ECO:0007669"/>
    <property type="project" value="UniProtKB-SubCell"/>
</dbReference>
<dbReference type="Proteomes" id="UP001200034">
    <property type="component" value="Unassembled WGS sequence"/>
</dbReference>
<name>A0AAD4JU39_9MUSC</name>
<comment type="caution">
    <text evidence="5">The sequence shown here is derived from an EMBL/GenBank/DDBJ whole genome shotgun (WGS) entry which is preliminary data.</text>
</comment>
<evidence type="ECO:0000256" key="3">
    <source>
        <dbReference type="SAM" id="SignalP"/>
    </source>
</evidence>
<dbReference type="Gene3D" id="3.40.33.10">
    <property type="entry name" value="CAP"/>
    <property type="match status" value="1"/>
</dbReference>
<keyword evidence="3" id="KW-0732">Signal</keyword>
<comment type="subcellular location">
    <subcellularLocation>
        <location evidence="1">Secreted</location>
    </subcellularLocation>
</comment>
<reference evidence="5" key="1">
    <citation type="journal article" date="2021" name="Mol. Ecol. Resour.">
        <title>Phylogenomic analyses of the genus Drosophila reveals genomic signals of climate adaptation.</title>
        <authorList>
            <person name="Li F."/>
            <person name="Rane R.V."/>
            <person name="Luria V."/>
            <person name="Xiong Z."/>
            <person name="Chen J."/>
            <person name="Li Z."/>
            <person name="Catullo R.A."/>
            <person name="Griffin P.C."/>
            <person name="Schiffer M."/>
            <person name="Pearce S."/>
            <person name="Lee S.F."/>
            <person name="McElroy K."/>
            <person name="Stocker A."/>
            <person name="Shirriffs J."/>
            <person name="Cockerell F."/>
            <person name="Coppin C."/>
            <person name="Sgro C.M."/>
            <person name="Karger A."/>
            <person name="Cain J.W."/>
            <person name="Weber J.A."/>
            <person name="Santpere G."/>
            <person name="Kirschner M.W."/>
            <person name="Hoffmann A.A."/>
            <person name="Oakeshott J.G."/>
            <person name="Zhang G."/>
        </authorList>
    </citation>
    <scope>NUCLEOTIDE SEQUENCE</scope>
    <source>
        <strain evidence="5">BGI-SZ-2011g</strain>
    </source>
</reference>
<evidence type="ECO:0000259" key="4">
    <source>
        <dbReference type="SMART" id="SM00198"/>
    </source>
</evidence>
<dbReference type="InterPro" id="IPR035940">
    <property type="entry name" value="CAP_sf"/>
</dbReference>
<dbReference type="SMART" id="SM00198">
    <property type="entry name" value="SCP"/>
    <property type="match status" value="1"/>
</dbReference>
<dbReference type="CDD" id="cd05380">
    <property type="entry name" value="CAP_euk"/>
    <property type="match status" value="1"/>
</dbReference>
<dbReference type="InterPro" id="IPR014044">
    <property type="entry name" value="CAP_dom"/>
</dbReference>
<evidence type="ECO:0000313" key="5">
    <source>
        <dbReference type="EMBL" id="KAH8359658.1"/>
    </source>
</evidence>
<dbReference type="SUPFAM" id="SSF55797">
    <property type="entry name" value="PR-1-like"/>
    <property type="match status" value="1"/>
</dbReference>
<dbReference type="Pfam" id="PF00188">
    <property type="entry name" value="CAP"/>
    <property type="match status" value="1"/>
</dbReference>
<feature type="domain" description="SCP" evidence="4">
    <location>
        <begin position="86"/>
        <end position="246"/>
    </location>
</feature>